<comment type="subcellular location">
    <subcellularLocation>
        <location evidence="1">Membrane</location>
        <topology evidence="1">Multi-pass membrane protein</topology>
    </subcellularLocation>
</comment>
<dbReference type="GO" id="GO:1902600">
    <property type="term" value="P:proton transmembrane transport"/>
    <property type="evidence" value="ECO:0007669"/>
    <property type="project" value="InterPro"/>
</dbReference>
<accession>A0A1M6JEV1</accession>
<dbReference type="InterPro" id="IPR051843">
    <property type="entry name" value="CPA1_transporter"/>
</dbReference>
<evidence type="ECO:0000313" key="8">
    <source>
        <dbReference type="Proteomes" id="UP000183952"/>
    </source>
</evidence>
<feature type="transmembrane region" description="Helical" evidence="5">
    <location>
        <begin position="184"/>
        <end position="207"/>
    </location>
</feature>
<dbReference type="RefSeq" id="WP_072901240.1">
    <property type="nucleotide sequence ID" value="NZ_FRAD01000003.1"/>
</dbReference>
<dbReference type="PANTHER" id="PTHR31102">
    <property type="match status" value="1"/>
</dbReference>
<dbReference type="Proteomes" id="UP000183952">
    <property type="component" value="Unassembled WGS sequence"/>
</dbReference>
<gene>
    <name evidence="7" type="ORF">SAMN02745248_00163</name>
</gene>
<sequence>MLFSIALILICGLVLGGISKKVSLPPLFGMIFTGVILGPFALNLIHPSLMGISADLRKIALIIILIRAGLSLDMGDLRKVGRPAILMCFVPACFEILGMVLMAPLLFNISKVDAAILGSVVAAVSPAVIVPKMIKLIDEGYGVKEGIPQMILAGASVDDVFVIVMFSAFTGLAKGESLSIMSFLNIPLAILMGIIIGIFVGNGVVFLYKKIKVADTVKIIILLSFSFLLVTAEDFNSSCIPFSGLISVMTMANMLKRNDVENASILSLDFSKLWIVAEIVLFVLVGATVNIKYAISAGFSAVILILGAILFRMSGVFLSVLKTSLNTKERIFCCIAYTPKATVQAAIGAIPLAMGLSCGNIVLTVAVLSILITAPLGAFLIELLYKKLLKKVLYKI</sequence>
<dbReference type="InterPro" id="IPR006153">
    <property type="entry name" value="Cation/H_exchanger_TM"/>
</dbReference>
<dbReference type="STRING" id="1121331.SAMN02745248_00163"/>
<reference evidence="7 8" key="1">
    <citation type="submission" date="2016-11" db="EMBL/GenBank/DDBJ databases">
        <authorList>
            <person name="Jaros S."/>
            <person name="Januszkiewicz K."/>
            <person name="Wedrychowicz H."/>
        </authorList>
    </citation>
    <scope>NUCLEOTIDE SEQUENCE [LARGE SCALE GENOMIC DNA]</scope>
    <source>
        <strain evidence="7 8">DSM 3090</strain>
    </source>
</reference>
<evidence type="ECO:0000256" key="2">
    <source>
        <dbReference type="ARBA" id="ARBA00022692"/>
    </source>
</evidence>
<protein>
    <submittedName>
        <fullName evidence="7">Sodium/proton antiporter, CPA1 family</fullName>
    </submittedName>
</protein>
<keyword evidence="3 5" id="KW-1133">Transmembrane helix</keyword>
<feature type="transmembrane region" description="Helical" evidence="5">
    <location>
        <begin position="301"/>
        <end position="321"/>
    </location>
</feature>
<dbReference type="OrthoDB" id="9790604at2"/>
<keyword evidence="8" id="KW-1185">Reference proteome</keyword>
<feature type="transmembrane region" description="Helical" evidence="5">
    <location>
        <begin position="333"/>
        <end position="355"/>
    </location>
</feature>
<evidence type="ECO:0000256" key="5">
    <source>
        <dbReference type="SAM" id="Phobius"/>
    </source>
</evidence>
<dbReference type="PANTHER" id="PTHR31102:SF1">
    <property type="entry name" value="CATION_H+ EXCHANGER DOMAIN-CONTAINING PROTEIN"/>
    <property type="match status" value="1"/>
</dbReference>
<dbReference type="AlphaFoldDB" id="A0A1M6JEV1"/>
<evidence type="ECO:0000313" key="7">
    <source>
        <dbReference type="EMBL" id="SHJ45175.1"/>
    </source>
</evidence>
<dbReference type="InterPro" id="IPR038770">
    <property type="entry name" value="Na+/solute_symporter_sf"/>
</dbReference>
<dbReference type="GO" id="GO:0016020">
    <property type="term" value="C:membrane"/>
    <property type="evidence" value="ECO:0007669"/>
    <property type="project" value="UniProtKB-SubCell"/>
</dbReference>
<evidence type="ECO:0000259" key="6">
    <source>
        <dbReference type="Pfam" id="PF00999"/>
    </source>
</evidence>
<keyword evidence="4 5" id="KW-0472">Membrane</keyword>
<dbReference type="GO" id="GO:0015297">
    <property type="term" value="F:antiporter activity"/>
    <property type="evidence" value="ECO:0007669"/>
    <property type="project" value="InterPro"/>
</dbReference>
<feature type="transmembrane region" description="Helical" evidence="5">
    <location>
        <begin position="114"/>
        <end position="134"/>
    </location>
</feature>
<keyword evidence="2 5" id="KW-0812">Transmembrane</keyword>
<feature type="transmembrane region" description="Helical" evidence="5">
    <location>
        <begin position="26"/>
        <end position="44"/>
    </location>
</feature>
<feature type="transmembrane region" description="Helical" evidence="5">
    <location>
        <begin position="361"/>
        <end position="385"/>
    </location>
</feature>
<dbReference type="Gene3D" id="1.20.1530.20">
    <property type="match status" value="1"/>
</dbReference>
<dbReference type="Pfam" id="PF00999">
    <property type="entry name" value="Na_H_Exchanger"/>
    <property type="match status" value="1"/>
</dbReference>
<dbReference type="EMBL" id="FRAD01000003">
    <property type="protein sequence ID" value="SHJ45175.1"/>
    <property type="molecule type" value="Genomic_DNA"/>
</dbReference>
<feature type="domain" description="Cation/H+ exchanger transmembrane" evidence="6">
    <location>
        <begin position="7"/>
        <end position="381"/>
    </location>
</feature>
<proteinExistence type="predicted"/>
<evidence type="ECO:0000256" key="1">
    <source>
        <dbReference type="ARBA" id="ARBA00004141"/>
    </source>
</evidence>
<feature type="transmembrane region" description="Helical" evidence="5">
    <location>
        <begin position="273"/>
        <end position="295"/>
    </location>
</feature>
<organism evidence="7 8">
    <name type="scientific">Hathewaya proteolytica DSM 3090</name>
    <dbReference type="NCBI Taxonomy" id="1121331"/>
    <lineage>
        <taxon>Bacteria</taxon>
        <taxon>Bacillati</taxon>
        <taxon>Bacillota</taxon>
        <taxon>Clostridia</taxon>
        <taxon>Eubacteriales</taxon>
        <taxon>Clostridiaceae</taxon>
        <taxon>Hathewaya</taxon>
    </lineage>
</organism>
<evidence type="ECO:0000256" key="3">
    <source>
        <dbReference type="ARBA" id="ARBA00022989"/>
    </source>
</evidence>
<feature type="transmembrane region" description="Helical" evidence="5">
    <location>
        <begin position="84"/>
        <end position="107"/>
    </location>
</feature>
<feature type="transmembrane region" description="Helical" evidence="5">
    <location>
        <begin position="146"/>
        <end position="172"/>
    </location>
</feature>
<evidence type="ECO:0000256" key="4">
    <source>
        <dbReference type="ARBA" id="ARBA00023136"/>
    </source>
</evidence>
<name>A0A1M6JEV1_9CLOT</name>